<dbReference type="EMBL" id="KN824408">
    <property type="protein sequence ID" value="KIM20785.1"/>
    <property type="molecule type" value="Genomic_DNA"/>
</dbReference>
<evidence type="ECO:0000259" key="2">
    <source>
        <dbReference type="Pfam" id="PF24883"/>
    </source>
</evidence>
<dbReference type="SUPFAM" id="SSF52540">
    <property type="entry name" value="P-loop containing nucleoside triphosphate hydrolases"/>
    <property type="match status" value="1"/>
</dbReference>
<organism evidence="3 4">
    <name type="scientific">Serendipita vermifera MAFF 305830</name>
    <dbReference type="NCBI Taxonomy" id="933852"/>
    <lineage>
        <taxon>Eukaryota</taxon>
        <taxon>Fungi</taxon>
        <taxon>Dikarya</taxon>
        <taxon>Basidiomycota</taxon>
        <taxon>Agaricomycotina</taxon>
        <taxon>Agaricomycetes</taxon>
        <taxon>Sebacinales</taxon>
        <taxon>Serendipitaceae</taxon>
        <taxon>Serendipita</taxon>
    </lineage>
</organism>
<protein>
    <recommendedName>
        <fullName evidence="2">Nephrocystin 3-like N-terminal domain-containing protein</fullName>
    </recommendedName>
</protein>
<keyword evidence="4" id="KW-1185">Reference proteome</keyword>
<dbReference type="PANTHER" id="PTHR10039">
    <property type="entry name" value="AMELOGENIN"/>
    <property type="match status" value="1"/>
</dbReference>
<dbReference type="PANTHER" id="PTHR10039:SF16">
    <property type="entry name" value="GPI INOSITOL-DEACYLASE"/>
    <property type="match status" value="1"/>
</dbReference>
<dbReference type="OrthoDB" id="4760524at2759"/>
<sequence length="175" mass="19928">HYSCIEGTREKTLKAIRKWAEDESRERPIFLLLDVAGSGKSTVAKHMANEWTRSKRLMARFFFSRDTAVTTSISSFCETIINAFCEYDPRLKASVKAFKKHPKFRLLSFGELFDGLIIKPLEELGLHALLIIDAVDECDNTDGGRDELLNALRTLRCSTPRLQVLVTIRHDLAIE</sequence>
<name>A0A0C3A833_SERVB</name>
<dbReference type="HOGENOM" id="CLU_000288_6_8_1"/>
<dbReference type="InterPro" id="IPR056884">
    <property type="entry name" value="NPHP3-like_N"/>
</dbReference>
<accession>A0A0C3A833</accession>
<proteinExistence type="predicted"/>
<dbReference type="Gene3D" id="3.40.50.300">
    <property type="entry name" value="P-loop containing nucleotide triphosphate hydrolases"/>
    <property type="match status" value="1"/>
</dbReference>
<dbReference type="InterPro" id="IPR027417">
    <property type="entry name" value="P-loop_NTPase"/>
</dbReference>
<dbReference type="STRING" id="933852.A0A0C3A833"/>
<feature type="domain" description="Nephrocystin 3-like N-terminal" evidence="2">
    <location>
        <begin position="14"/>
        <end position="169"/>
    </location>
</feature>
<feature type="non-terminal residue" evidence="3">
    <location>
        <position position="175"/>
    </location>
</feature>
<evidence type="ECO:0000256" key="1">
    <source>
        <dbReference type="ARBA" id="ARBA00022737"/>
    </source>
</evidence>
<gene>
    <name evidence="3" type="ORF">M408DRAFT_56034</name>
</gene>
<evidence type="ECO:0000313" key="4">
    <source>
        <dbReference type="Proteomes" id="UP000054097"/>
    </source>
</evidence>
<evidence type="ECO:0000313" key="3">
    <source>
        <dbReference type="EMBL" id="KIM20785.1"/>
    </source>
</evidence>
<keyword evidence="1" id="KW-0677">Repeat</keyword>
<feature type="non-terminal residue" evidence="3">
    <location>
        <position position="1"/>
    </location>
</feature>
<reference evidence="4" key="2">
    <citation type="submission" date="2015-01" db="EMBL/GenBank/DDBJ databases">
        <title>Evolutionary Origins and Diversification of the Mycorrhizal Mutualists.</title>
        <authorList>
            <consortium name="DOE Joint Genome Institute"/>
            <consortium name="Mycorrhizal Genomics Consortium"/>
            <person name="Kohler A."/>
            <person name="Kuo A."/>
            <person name="Nagy L.G."/>
            <person name="Floudas D."/>
            <person name="Copeland A."/>
            <person name="Barry K.W."/>
            <person name="Cichocki N."/>
            <person name="Veneault-Fourrey C."/>
            <person name="LaButti K."/>
            <person name="Lindquist E.A."/>
            <person name="Lipzen A."/>
            <person name="Lundell T."/>
            <person name="Morin E."/>
            <person name="Murat C."/>
            <person name="Riley R."/>
            <person name="Ohm R."/>
            <person name="Sun H."/>
            <person name="Tunlid A."/>
            <person name="Henrissat B."/>
            <person name="Grigoriev I.V."/>
            <person name="Hibbett D.S."/>
            <person name="Martin F."/>
        </authorList>
    </citation>
    <scope>NUCLEOTIDE SEQUENCE [LARGE SCALE GENOMIC DNA]</scope>
    <source>
        <strain evidence="4">MAFF 305830</strain>
    </source>
</reference>
<dbReference type="Proteomes" id="UP000054097">
    <property type="component" value="Unassembled WGS sequence"/>
</dbReference>
<dbReference type="Pfam" id="PF24883">
    <property type="entry name" value="NPHP3_N"/>
    <property type="match status" value="1"/>
</dbReference>
<reference evidence="3 4" key="1">
    <citation type="submission" date="2014-04" db="EMBL/GenBank/DDBJ databases">
        <authorList>
            <consortium name="DOE Joint Genome Institute"/>
            <person name="Kuo A."/>
            <person name="Zuccaro A."/>
            <person name="Kohler A."/>
            <person name="Nagy L.G."/>
            <person name="Floudas D."/>
            <person name="Copeland A."/>
            <person name="Barry K.W."/>
            <person name="Cichocki N."/>
            <person name="Veneault-Fourrey C."/>
            <person name="LaButti K."/>
            <person name="Lindquist E.A."/>
            <person name="Lipzen A."/>
            <person name="Lundell T."/>
            <person name="Morin E."/>
            <person name="Murat C."/>
            <person name="Sun H."/>
            <person name="Tunlid A."/>
            <person name="Henrissat B."/>
            <person name="Grigoriev I.V."/>
            <person name="Hibbett D.S."/>
            <person name="Martin F."/>
            <person name="Nordberg H.P."/>
            <person name="Cantor M.N."/>
            <person name="Hua S.X."/>
        </authorList>
    </citation>
    <scope>NUCLEOTIDE SEQUENCE [LARGE SCALE GENOMIC DNA]</scope>
    <source>
        <strain evidence="3 4">MAFF 305830</strain>
    </source>
</reference>
<dbReference type="AlphaFoldDB" id="A0A0C3A833"/>